<evidence type="ECO:0000259" key="2">
    <source>
        <dbReference type="Pfam" id="PF02796"/>
    </source>
</evidence>
<comment type="caution">
    <text evidence="3">The sequence shown here is derived from an EMBL/GenBank/DDBJ whole genome shotgun (WGS) entry which is preliminary data.</text>
</comment>
<evidence type="ECO:0000313" key="4">
    <source>
        <dbReference type="Proteomes" id="UP001515943"/>
    </source>
</evidence>
<evidence type="ECO:0000256" key="1">
    <source>
        <dbReference type="SAM" id="MobiDB-lite"/>
    </source>
</evidence>
<dbReference type="InterPro" id="IPR009057">
    <property type="entry name" value="Homeodomain-like_sf"/>
</dbReference>
<organism evidence="3 4">
    <name type="scientific">Lentzea indica</name>
    <dbReference type="NCBI Taxonomy" id="2604800"/>
    <lineage>
        <taxon>Bacteria</taxon>
        <taxon>Bacillati</taxon>
        <taxon>Actinomycetota</taxon>
        <taxon>Actinomycetes</taxon>
        <taxon>Pseudonocardiales</taxon>
        <taxon>Pseudonocardiaceae</taxon>
        <taxon>Lentzea</taxon>
    </lineage>
</organism>
<gene>
    <name evidence="3" type="ORF">FXN61_00325</name>
</gene>
<feature type="domain" description="Resolvase HTH" evidence="2">
    <location>
        <begin position="123"/>
        <end position="162"/>
    </location>
</feature>
<feature type="region of interest" description="Disordered" evidence="1">
    <location>
        <begin position="25"/>
        <end position="52"/>
    </location>
</feature>
<dbReference type="Proteomes" id="UP001515943">
    <property type="component" value="Unassembled WGS sequence"/>
</dbReference>
<accession>A0ABX1F8X6</accession>
<dbReference type="Gene3D" id="1.10.10.60">
    <property type="entry name" value="Homeodomain-like"/>
    <property type="match status" value="2"/>
</dbReference>
<dbReference type="InterPro" id="IPR006120">
    <property type="entry name" value="Resolvase_HTH_dom"/>
</dbReference>
<proteinExistence type="predicted"/>
<dbReference type="Pfam" id="PF13384">
    <property type="entry name" value="HTH_23"/>
    <property type="match status" value="1"/>
</dbReference>
<dbReference type="SUPFAM" id="SSF46689">
    <property type="entry name" value="Homeodomain-like"/>
    <property type="match status" value="1"/>
</dbReference>
<reference evidence="3 4" key="1">
    <citation type="submission" date="2019-08" db="EMBL/GenBank/DDBJ databases">
        <title>Lentzea from Indian Himalayas.</title>
        <authorList>
            <person name="Mandal S."/>
            <person name="Mallick Gupta A."/>
            <person name="Maiti P.K."/>
            <person name="Sarkar J."/>
            <person name="Mandal S."/>
        </authorList>
    </citation>
    <scope>NUCLEOTIDE SEQUENCE [LARGE SCALE GENOMIC DNA]</scope>
    <source>
        <strain evidence="3 4">PSKA42</strain>
    </source>
</reference>
<evidence type="ECO:0000313" key="3">
    <source>
        <dbReference type="EMBL" id="NKE55352.1"/>
    </source>
</evidence>
<dbReference type="EMBL" id="VSRL01000001">
    <property type="protein sequence ID" value="NKE55352.1"/>
    <property type="molecule type" value="Genomic_DNA"/>
</dbReference>
<sequence length="226" mass="24771">MVVLTGFAALALRFTGRRPSEVAGPNVTGKLVQNTAPPRPVPEASHGPPTGLAKWGVHPQKALRRRVSAHSADTRRPRRMGAVEALSNPSTAVQRLLDLAKTWSDTPNGAGPSPPPAPFKTLRKLKPHELDELVERYQAGSSVYQLAKHYGIHRITIGRLLRSRGIDTTAPALTEEQAREAARLYADGWSCKKIARHLGAGAETVRERLHEEGVPMRGPHERIQKR</sequence>
<dbReference type="Pfam" id="PF02796">
    <property type="entry name" value="HTH_7"/>
    <property type="match status" value="1"/>
</dbReference>
<keyword evidence="4" id="KW-1185">Reference proteome</keyword>
<protein>
    <submittedName>
        <fullName evidence="3">Helix-turn-helix domain-containing protein</fullName>
    </submittedName>
</protein>
<name>A0ABX1F8X6_9PSEU</name>